<gene>
    <name evidence="1" type="ORF">CDAR_542271</name>
</gene>
<dbReference type="AlphaFoldDB" id="A0AAV4PG70"/>
<proteinExistence type="predicted"/>
<accession>A0AAV4PG70</accession>
<protein>
    <submittedName>
        <fullName evidence="1">Uncharacterized protein</fullName>
    </submittedName>
</protein>
<dbReference type="EMBL" id="BPLQ01002775">
    <property type="protein sequence ID" value="GIX95644.1"/>
    <property type="molecule type" value="Genomic_DNA"/>
</dbReference>
<comment type="caution">
    <text evidence="1">The sequence shown here is derived from an EMBL/GenBank/DDBJ whole genome shotgun (WGS) entry which is preliminary data.</text>
</comment>
<keyword evidence="2" id="KW-1185">Reference proteome</keyword>
<sequence>MSKSHRPAWVAWTLLDASMPANLLTTDARVFFKYASGLHSGGWKEVEYILEQISRVGSVWGSVFWFGGSAHFIPEIHAPFTSEAPTSILWDIINSAELFNDMEATRTHFMVASIEKFRPSYIVYK</sequence>
<organism evidence="1 2">
    <name type="scientific">Caerostris darwini</name>
    <dbReference type="NCBI Taxonomy" id="1538125"/>
    <lineage>
        <taxon>Eukaryota</taxon>
        <taxon>Metazoa</taxon>
        <taxon>Ecdysozoa</taxon>
        <taxon>Arthropoda</taxon>
        <taxon>Chelicerata</taxon>
        <taxon>Arachnida</taxon>
        <taxon>Araneae</taxon>
        <taxon>Araneomorphae</taxon>
        <taxon>Entelegynae</taxon>
        <taxon>Araneoidea</taxon>
        <taxon>Araneidae</taxon>
        <taxon>Caerostris</taxon>
    </lineage>
</organism>
<name>A0AAV4PG70_9ARAC</name>
<evidence type="ECO:0000313" key="1">
    <source>
        <dbReference type="EMBL" id="GIX95644.1"/>
    </source>
</evidence>
<dbReference type="Proteomes" id="UP001054837">
    <property type="component" value="Unassembled WGS sequence"/>
</dbReference>
<evidence type="ECO:0000313" key="2">
    <source>
        <dbReference type="Proteomes" id="UP001054837"/>
    </source>
</evidence>
<reference evidence="1 2" key="1">
    <citation type="submission" date="2021-06" db="EMBL/GenBank/DDBJ databases">
        <title>Caerostris darwini draft genome.</title>
        <authorList>
            <person name="Kono N."/>
            <person name="Arakawa K."/>
        </authorList>
    </citation>
    <scope>NUCLEOTIDE SEQUENCE [LARGE SCALE GENOMIC DNA]</scope>
</reference>